<evidence type="ECO:0008006" key="3">
    <source>
        <dbReference type="Google" id="ProtNLM"/>
    </source>
</evidence>
<protein>
    <recommendedName>
        <fullName evidence="3">DUF4123 domain-containing protein</fullName>
    </recommendedName>
</protein>
<keyword evidence="2" id="KW-1185">Reference proteome</keyword>
<organism evidence="1 2">
    <name type="scientific">Nannocystis radixulma</name>
    <dbReference type="NCBI Taxonomy" id="2995305"/>
    <lineage>
        <taxon>Bacteria</taxon>
        <taxon>Pseudomonadati</taxon>
        <taxon>Myxococcota</taxon>
        <taxon>Polyangia</taxon>
        <taxon>Nannocystales</taxon>
        <taxon>Nannocystaceae</taxon>
        <taxon>Nannocystis</taxon>
    </lineage>
</organism>
<proteinExistence type="predicted"/>
<sequence>MIAEQLPAPAGDAFDLVAFDVAAELAALADLWPSALIGAESLAAAERHAVGLPPIFHWTVLEARLTGDSQHVDLLASIADLPGARARVAEAIDGELPAALVGARPLLDRWSHRRDPALAGVHVIWLEWDAPFTRAYPLQLLSIDPRFWGDEAAPDPTVDEQVELAAAGRRAIFGEPPAGPRLAALRRAIAALPPDACALAAADFRGRGQDVDRLFVGVPRDLVLPWLADIGWPGDRKLVATWLRRAIAPWEQAFLQIELDPAVRPYLGIEPQQTGGTRSELRERRRFLEGLVRDGLTSLDKIRAVLDWPGERTRPGTDLVTVRSVHLKCVLQPEEAPLVKAYLGFHLRRS</sequence>
<evidence type="ECO:0000313" key="1">
    <source>
        <dbReference type="EMBL" id="MDC0672902.1"/>
    </source>
</evidence>
<reference evidence="1 2" key="1">
    <citation type="submission" date="2022-11" db="EMBL/GenBank/DDBJ databases">
        <title>Minimal conservation of predation-associated metabolite biosynthetic gene clusters underscores biosynthetic potential of Myxococcota including descriptions for ten novel species: Archangium lansinium sp. nov., Myxococcus landrumus sp. nov., Nannocystis bai.</title>
        <authorList>
            <person name="Ahearne A."/>
            <person name="Stevens C."/>
            <person name="Dowd S."/>
        </authorList>
    </citation>
    <scope>NUCLEOTIDE SEQUENCE [LARGE SCALE GENOMIC DNA]</scope>
    <source>
        <strain evidence="1 2">NCELM</strain>
    </source>
</reference>
<dbReference type="RefSeq" id="WP_272005086.1">
    <property type="nucleotide sequence ID" value="NZ_JAQNDN010000020.1"/>
</dbReference>
<dbReference type="Proteomes" id="UP001217838">
    <property type="component" value="Unassembled WGS sequence"/>
</dbReference>
<comment type="caution">
    <text evidence="1">The sequence shown here is derived from an EMBL/GenBank/DDBJ whole genome shotgun (WGS) entry which is preliminary data.</text>
</comment>
<evidence type="ECO:0000313" key="2">
    <source>
        <dbReference type="Proteomes" id="UP001217838"/>
    </source>
</evidence>
<gene>
    <name evidence="1" type="ORF">POL58_34435</name>
</gene>
<accession>A0ABT5BFH3</accession>
<dbReference type="EMBL" id="JAQNDN010000020">
    <property type="protein sequence ID" value="MDC0672902.1"/>
    <property type="molecule type" value="Genomic_DNA"/>
</dbReference>
<name>A0ABT5BFH3_9BACT</name>